<proteinExistence type="inferred from homology"/>
<feature type="domain" description="Repulsive guidance molecule C-terminal" evidence="10">
    <location>
        <begin position="97"/>
        <end position="333"/>
    </location>
</feature>
<keyword evidence="5" id="KW-0732">Signal</keyword>
<evidence type="ECO:0000256" key="2">
    <source>
        <dbReference type="ARBA" id="ARBA00005321"/>
    </source>
</evidence>
<dbReference type="Proteomes" id="UP000502823">
    <property type="component" value="Unassembled WGS sequence"/>
</dbReference>
<dbReference type="Pfam" id="PF06535">
    <property type="entry name" value="RGM_N"/>
    <property type="match status" value="1"/>
</dbReference>
<dbReference type="InterPro" id="IPR010536">
    <property type="entry name" value="RGM_N"/>
</dbReference>
<comment type="caution">
    <text evidence="12">The sequence shown here is derived from an EMBL/GenBank/DDBJ whole genome shotgun (WGS) entry which is preliminary data.</text>
</comment>
<keyword evidence="13" id="KW-1185">Reference proteome</keyword>
<keyword evidence="4" id="KW-0336">GPI-anchor</keyword>
<keyword evidence="3" id="KW-1003">Cell membrane</keyword>
<evidence type="ECO:0000256" key="8">
    <source>
        <dbReference type="ARBA" id="ARBA00023288"/>
    </source>
</evidence>
<evidence type="ECO:0000256" key="4">
    <source>
        <dbReference type="ARBA" id="ARBA00022622"/>
    </source>
</evidence>
<evidence type="ECO:0000313" key="12">
    <source>
        <dbReference type="EMBL" id="GFG29114.1"/>
    </source>
</evidence>
<dbReference type="Pfam" id="PF06534">
    <property type="entry name" value="RGM_C"/>
    <property type="match status" value="1"/>
</dbReference>
<feature type="compositionally biased region" description="Low complexity" evidence="9">
    <location>
        <begin position="68"/>
        <end position="84"/>
    </location>
</feature>
<accession>A0A6L2P9U9</accession>
<evidence type="ECO:0000259" key="10">
    <source>
        <dbReference type="Pfam" id="PF06534"/>
    </source>
</evidence>
<dbReference type="OrthoDB" id="10013795at2759"/>
<comment type="subcellular location">
    <subcellularLocation>
        <location evidence="1">Cell membrane</location>
        <topology evidence="1">Lipid-anchor</topology>
        <topology evidence="1">GPI-anchor</topology>
    </subcellularLocation>
</comment>
<dbReference type="PANTHER" id="PTHR31428:SF6">
    <property type="entry name" value="REPULSIVE GUIDANCE MOLECULE B HOMOLOG DRAG-1"/>
    <property type="match status" value="1"/>
</dbReference>
<dbReference type="GO" id="GO:0030509">
    <property type="term" value="P:BMP signaling pathway"/>
    <property type="evidence" value="ECO:0007669"/>
    <property type="project" value="TreeGrafter"/>
</dbReference>
<keyword evidence="7" id="KW-0325">Glycoprotein</keyword>
<dbReference type="InterPro" id="IPR040287">
    <property type="entry name" value="RGM"/>
</dbReference>
<dbReference type="Gene3D" id="3.40.1000.10">
    <property type="entry name" value="Mog1/PsbP, alpha/beta/alpha sandwich"/>
    <property type="match status" value="1"/>
</dbReference>
<dbReference type="GO" id="GO:0015026">
    <property type="term" value="F:coreceptor activity"/>
    <property type="evidence" value="ECO:0007669"/>
    <property type="project" value="TreeGrafter"/>
</dbReference>
<reference evidence="13" key="1">
    <citation type="submission" date="2020-01" db="EMBL/GenBank/DDBJ databases">
        <title>Draft genome sequence of the Termite Coptotermes fromosanus.</title>
        <authorList>
            <person name="Itakura S."/>
            <person name="Yosikawa Y."/>
            <person name="Umezawa K."/>
        </authorList>
    </citation>
    <scope>NUCLEOTIDE SEQUENCE [LARGE SCALE GENOMIC DNA]</scope>
</reference>
<evidence type="ECO:0000256" key="1">
    <source>
        <dbReference type="ARBA" id="ARBA00004609"/>
    </source>
</evidence>
<dbReference type="AlphaFoldDB" id="A0A6L2P9U9"/>
<evidence type="ECO:0000256" key="9">
    <source>
        <dbReference type="SAM" id="MobiDB-lite"/>
    </source>
</evidence>
<dbReference type="PANTHER" id="PTHR31428">
    <property type="entry name" value="RGM DOMAIN FAMILY MEMBER DRAG-1"/>
    <property type="match status" value="1"/>
</dbReference>
<evidence type="ECO:0000313" key="13">
    <source>
        <dbReference type="Proteomes" id="UP000502823"/>
    </source>
</evidence>
<name>A0A6L2P9U9_COPFO</name>
<dbReference type="InterPro" id="IPR009496">
    <property type="entry name" value="RGM_C"/>
</dbReference>
<dbReference type="GO" id="GO:0098552">
    <property type="term" value="C:side of membrane"/>
    <property type="evidence" value="ECO:0007669"/>
    <property type="project" value="UniProtKB-KW"/>
</dbReference>
<dbReference type="InParanoid" id="A0A6L2P9U9"/>
<gene>
    <name evidence="12" type="ORF">Cfor_00281</name>
</gene>
<feature type="region of interest" description="Disordered" evidence="9">
    <location>
        <begin position="60"/>
        <end position="86"/>
    </location>
</feature>
<evidence type="ECO:0000256" key="5">
    <source>
        <dbReference type="ARBA" id="ARBA00022729"/>
    </source>
</evidence>
<evidence type="ECO:0000256" key="7">
    <source>
        <dbReference type="ARBA" id="ARBA00023180"/>
    </source>
</evidence>
<evidence type="ECO:0000256" key="6">
    <source>
        <dbReference type="ARBA" id="ARBA00023136"/>
    </source>
</evidence>
<evidence type="ECO:0000256" key="3">
    <source>
        <dbReference type="ARBA" id="ARBA00022475"/>
    </source>
</evidence>
<keyword evidence="6" id="KW-0472">Membrane</keyword>
<dbReference type="GO" id="GO:0005886">
    <property type="term" value="C:plasma membrane"/>
    <property type="evidence" value="ECO:0007669"/>
    <property type="project" value="UniProtKB-SubCell"/>
</dbReference>
<comment type="similarity">
    <text evidence="2">Belongs to the repulsive guidance molecule (RGM) family.</text>
</comment>
<feature type="domain" description="Repulsive guidance molecule N-terminal" evidence="11">
    <location>
        <begin position="5"/>
        <end position="56"/>
    </location>
</feature>
<evidence type="ECO:0008006" key="14">
    <source>
        <dbReference type="Google" id="ProtNLM"/>
    </source>
</evidence>
<dbReference type="EMBL" id="BLKM01000111">
    <property type="protein sequence ID" value="GFG29114.1"/>
    <property type="molecule type" value="Genomic_DNA"/>
</dbReference>
<evidence type="ECO:0000259" key="11">
    <source>
        <dbReference type="Pfam" id="PF06535"/>
    </source>
</evidence>
<protein>
    <recommendedName>
        <fullName evidence="14">Repulsive guidance molecule N-terminal domain-containing protein</fullName>
    </recommendedName>
</protein>
<sequence>MEIQDIRDPEPSAEFCQVAGDYLACLRGTARACRGNLYFHSTMSTVGRLVKDHNCPRHLPNASAGHVPLPSSSAAPPRTTNTPAPKRECTYQGRHRFRHCGLFGDPHLKTFKNEYQTCRVRGAWPLIDNPYLGVQVTNDPVVEGSPATATTKVTIVIRGHNTPCADKKTYEATSDAPLPATFIDGTQRSGVDGSVVLTVYEQQRVEIYVRYIETTLIVRQAGRYLAFSARMPEELVSFSSGLDGNFGDSSLCVRGCPASERLDPIAARGHKLPWDKALERCRRSDSNEVTNNLTDHYLDWCVFDVMTTGDGAFANDFTAAAHSAQADVLRLDPLSLKNKTTSHQEQEPYYSRASLSGCSSVLVVLVAAVQLAFGVL</sequence>
<organism evidence="12 13">
    <name type="scientific">Coptotermes formosanus</name>
    <name type="common">Formosan subterranean termite</name>
    <dbReference type="NCBI Taxonomy" id="36987"/>
    <lineage>
        <taxon>Eukaryota</taxon>
        <taxon>Metazoa</taxon>
        <taxon>Ecdysozoa</taxon>
        <taxon>Arthropoda</taxon>
        <taxon>Hexapoda</taxon>
        <taxon>Insecta</taxon>
        <taxon>Pterygota</taxon>
        <taxon>Neoptera</taxon>
        <taxon>Polyneoptera</taxon>
        <taxon>Dictyoptera</taxon>
        <taxon>Blattodea</taxon>
        <taxon>Blattoidea</taxon>
        <taxon>Termitoidae</taxon>
        <taxon>Rhinotermitidae</taxon>
        <taxon>Coptotermes</taxon>
    </lineage>
</organism>
<keyword evidence="8" id="KW-0449">Lipoprotein</keyword>